<dbReference type="PANTHER" id="PTHR21011">
    <property type="entry name" value="MITOCHONDRIAL 28S RIBOSOMAL PROTEIN S6"/>
    <property type="match status" value="1"/>
</dbReference>
<dbReference type="InterPro" id="IPR000529">
    <property type="entry name" value="Ribosomal_bS6"/>
</dbReference>
<dbReference type="Pfam" id="PF01250">
    <property type="entry name" value="Ribosomal_S6"/>
    <property type="match status" value="1"/>
</dbReference>
<dbReference type="HAMAP" id="MF_00360">
    <property type="entry name" value="Ribosomal_bS6"/>
    <property type="match status" value="1"/>
</dbReference>
<dbReference type="SUPFAM" id="SSF54995">
    <property type="entry name" value="Ribosomal protein S6"/>
    <property type="match status" value="1"/>
</dbReference>
<dbReference type="CDD" id="cd00473">
    <property type="entry name" value="bS6"/>
    <property type="match status" value="1"/>
</dbReference>
<dbReference type="InterPro" id="IPR014717">
    <property type="entry name" value="Transl_elong_EF1B/ribsomal_bS6"/>
</dbReference>
<name>A0A382JHN6_9ZZZZ</name>
<dbReference type="InterPro" id="IPR020814">
    <property type="entry name" value="Ribosomal_S6_plastid/chlpt"/>
</dbReference>
<dbReference type="NCBIfam" id="TIGR00166">
    <property type="entry name" value="S6"/>
    <property type="match status" value="1"/>
</dbReference>
<comment type="similarity">
    <text evidence="1">Belongs to the bacterial ribosomal protein bS6 family.</text>
</comment>
<dbReference type="Gene3D" id="3.30.70.60">
    <property type="match status" value="1"/>
</dbReference>
<evidence type="ECO:0000313" key="2">
    <source>
        <dbReference type="EMBL" id="SVC11219.1"/>
    </source>
</evidence>
<dbReference type="GO" id="GO:0006412">
    <property type="term" value="P:translation"/>
    <property type="evidence" value="ECO:0007669"/>
    <property type="project" value="InterPro"/>
</dbReference>
<accession>A0A382JHN6</accession>
<dbReference type="AlphaFoldDB" id="A0A382JHN6"/>
<dbReference type="GO" id="GO:0005840">
    <property type="term" value="C:ribosome"/>
    <property type="evidence" value="ECO:0007669"/>
    <property type="project" value="InterPro"/>
</dbReference>
<dbReference type="GO" id="GO:0005737">
    <property type="term" value="C:cytoplasm"/>
    <property type="evidence" value="ECO:0007669"/>
    <property type="project" value="UniProtKB-ARBA"/>
</dbReference>
<evidence type="ECO:0008006" key="3">
    <source>
        <dbReference type="Google" id="ProtNLM"/>
    </source>
</evidence>
<reference evidence="2" key="1">
    <citation type="submission" date="2018-05" db="EMBL/GenBank/DDBJ databases">
        <authorList>
            <person name="Lanie J.A."/>
            <person name="Ng W.-L."/>
            <person name="Kazmierczak K.M."/>
            <person name="Andrzejewski T.M."/>
            <person name="Davidsen T.M."/>
            <person name="Wayne K.J."/>
            <person name="Tettelin H."/>
            <person name="Glass J.I."/>
            <person name="Rusch D."/>
            <person name="Podicherti R."/>
            <person name="Tsui H.-C.T."/>
            <person name="Winkler M.E."/>
        </authorList>
    </citation>
    <scope>NUCLEOTIDE SEQUENCE</scope>
</reference>
<gene>
    <name evidence="2" type="ORF">METZ01_LOCUS264073</name>
</gene>
<dbReference type="GO" id="GO:0003735">
    <property type="term" value="F:structural constituent of ribosome"/>
    <property type="evidence" value="ECO:0007669"/>
    <property type="project" value="InterPro"/>
</dbReference>
<dbReference type="PANTHER" id="PTHR21011:SF1">
    <property type="entry name" value="SMALL RIBOSOMAL SUBUNIT PROTEIN BS6M"/>
    <property type="match status" value="1"/>
</dbReference>
<sequence length="114" mass="13267">MNINSYELALVISPELRAEEIDALISTFEDLLKEKKSKQIHIDKWGIKKLSYPIDNFIEAAYAFIIFESLPSDIINIKKWIDNSESILRHMLIKLTHSELKHREDNLLNQTASN</sequence>
<evidence type="ECO:0000256" key="1">
    <source>
        <dbReference type="ARBA" id="ARBA00009512"/>
    </source>
</evidence>
<organism evidence="2">
    <name type="scientific">marine metagenome</name>
    <dbReference type="NCBI Taxonomy" id="408172"/>
    <lineage>
        <taxon>unclassified sequences</taxon>
        <taxon>metagenomes</taxon>
        <taxon>ecological metagenomes</taxon>
    </lineage>
</organism>
<proteinExistence type="inferred from homology"/>
<dbReference type="GO" id="GO:0070181">
    <property type="term" value="F:small ribosomal subunit rRNA binding"/>
    <property type="evidence" value="ECO:0007669"/>
    <property type="project" value="TreeGrafter"/>
</dbReference>
<dbReference type="InterPro" id="IPR035980">
    <property type="entry name" value="Ribosomal_bS6_sf"/>
</dbReference>
<dbReference type="EMBL" id="UINC01074231">
    <property type="protein sequence ID" value="SVC11219.1"/>
    <property type="molecule type" value="Genomic_DNA"/>
</dbReference>
<protein>
    <recommendedName>
        <fullName evidence="3">30S ribosomal protein S6</fullName>
    </recommendedName>
</protein>